<dbReference type="Proteomes" id="UP001420932">
    <property type="component" value="Unassembled WGS sequence"/>
</dbReference>
<dbReference type="GO" id="GO:0006164">
    <property type="term" value="P:purine nucleotide biosynthetic process"/>
    <property type="evidence" value="ECO:0007669"/>
    <property type="project" value="TreeGrafter"/>
</dbReference>
<dbReference type="InterPro" id="IPR010918">
    <property type="entry name" value="PurM-like_C_dom"/>
</dbReference>
<dbReference type="CDD" id="cd02204">
    <property type="entry name" value="PurL_repeat2"/>
    <property type="match status" value="1"/>
</dbReference>
<dbReference type="PANTHER" id="PTHR10099:SF1">
    <property type="entry name" value="PHOSPHORIBOSYLFORMYLGLYCINAMIDINE SYNTHASE"/>
    <property type="match status" value="1"/>
</dbReference>
<evidence type="ECO:0000259" key="1">
    <source>
        <dbReference type="Pfam" id="PF02769"/>
    </source>
</evidence>
<dbReference type="GO" id="GO:0004642">
    <property type="term" value="F:phosphoribosylformylglycinamidine synthase activity"/>
    <property type="evidence" value="ECO:0007669"/>
    <property type="project" value="TreeGrafter"/>
</dbReference>
<dbReference type="GO" id="GO:0005737">
    <property type="term" value="C:cytoplasm"/>
    <property type="evidence" value="ECO:0007669"/>
    <property type="project" value="TreeGrafter"/>
</dbReference>
<dbReference type="AlphaFoldDB" id="A0AAP0QBG4"/>
<accession>A0AAP0QBG4</accession>
<gene>
    <name evidence="3" type="ORF">Syun_002011</name>
</gene>
<proteinExistence type="predicted"/>
<dbReference type="Gene3D" id="3.30.1330.10">
    <property type="entry name" value="PurM-like, N-terminal domain"/>
    <property type="match status" value="1"/>
</dbReference>
<dbReference type="InterPro" id="IPR036676">
    <property type="entry name" value="PurM-like_C_sf"/>
</dbReference>
<dbReference type="Gene3D" id="3.90.650.10">
    <property type="entry name" value="PurM-like C-terminal domain"/>
    <property type="match status" value="1"/>
</dbReference>
<feature type="domain" description="PurM-like C-terminal" evidence="1">
    <location>
        <begin position="134"/>
        <end position="250"/>
    </location>
</feature>
<sequence length="273" mass="29316">MARLVVGETLTNLVWAKVTSLSDVKASGNWMYAAKLDGEGAAMYDASIAFSEAMIELGIAMDGGKDSLSMSAHASGEVVKAPGNLVISIFVTCPDITLTVTPDLKLKDEGILLHIDLAKGKRRLGGFALAQAFDQVGNDYPDLEDISYLKNVFEATQELFSNGLISDGHDINDGGLIVCVLEMAFTGNCGVSLDLTSHGKSLFQMLFAEEIGLFLEVSKKNLEGVRRKLHEACIDVEVIGRVVSSRTVALSIDGLVKLNEKTASLRDVGRNQF</sequence>
<name>A0AAP0QBG4_9MAGN</name>
<dbReference type="Pfam" id="PF02769">
    <property type="entry name" value="AIRS_C"/>
    <property type="match status" value="1"/>
</dbReference>
<protein>
    <recommendedName>
        <fullName evidence="5">PurM-like C-terminal domain-containing protein</fullName>
    </recommendedName>
</protein>
<dbReference type="InterPro" id="IPR036921">
    <property type="entry name" value="PurM-like_N_sf"/>
</dbReference>
<evidence type="ECO:0000313" key="3">
    <source>
        <dbReference type="EMBL" id="KAK9169871.1"/>
    </source>
</evidence>
<dbReference type="SUPFAM" id="SSF55326">
    <property type="entry name" value="PurM N-terminal domain-like"/>
    <property type="match status" value="1"/>
</dbReference>
<evidence type="ECO:0000313" key="4">
    <source>
        <dbReference type="Proteomes" id="UP001420932"/>
    </source>
</evidence>
<evidence type="ECO:0000259" key="2">
    <source>
        <dbReference type="Pfam" id="PF22689"/>
    </source>
</evidence>
<comment type="caution">
    <text evidence="3">The sequence shown here is derived from an EMBL/GenBank/DDBJ whole genome shotgun (WGS) entry which is preliminary data.</text>
</comment>
<dbReference type="PANTHER" id="PTHR10099">
    <property type="entry name" value="PHOSPHORIBOSYLFORMYLGLYCINAMIDINE SYNTHASE"/>
    <property type="match status" value="1"/>
</dbReference>
<keyword evidence="4" id="KW-1185">Reference proteome</keyword>
<dbReference type="Pfam" id="PF22689">
    <property type="entry name" value="FGAR-AT_PurM_N-like"/>
    <property type="match status" value="1"/>
</dbReference>
<dbReference type="EMBL" id="JBBNAF010000001">
    <property type="protein sequence ID" value="KAK9169871.1"/>
    <property type="molecule type" value="Genomic_DNA"/>
</dbReference>
<dbReference type="InterPro" id="IPR055181">
    <property type="entry name" value="FGAR-AT_PurM_N-like"/>
</dbReference>
<dbReference type="SUPFAM" id="SSF56042">
    <property type="entry name" value="PurM C-terminal domain-like"/>
    <property type="match status" value="1"/>
</dbReference>
<feature type="domain" description="FGAR-AT PurM N-terminal-like" evidence="2">
    <location>
        <begin position="2"/>
        <end position="90"/>
    </location>
</feature>
<organism evidence="3 4">
    <name type="scientific">Stephania yunnanensis</name>
    <dbReference type="NCBI Taxonomy" id="152371"/>
    <lineage>
        <taxon>Eukaryota</taxon>
        <taxon>Viridiplantae</taxon>
        <taxon>Streptophyta</taxon>
        <taxon>Embryophyta</taxon>
        <taxon>Tracheophyta</taxon>
        <taxon>Spermatophyta</taxon>
        <taxon>Magnoliopsida</taxon>
        <taxon>Ranunculales</taxon>
        <taxon>Menispermaceae</taxon>
        <taxon>Menispermoideae</taxon>
        <taxon>Cissampelideae</taxon>
        <taxon>Stephania</taxon>
    </lineage>
</organism>
<evidence type="ECO:0008006" key="5">
    <source>
        <dbReference type="Google" id="ProtNLM"/>
    </source>
</evidence>
<reference evidence="3 4" key="1">
    <citation type="submission" date="2024-01" db="EMBL/GenBank/DDBJ databases">
        <title>Genome assemblies of Stephania.</title>
        <authorList>
            <person name="Yang L."/>
        </authorList>
    </citation>
    <scope>NUCLEOTIDE SEQUENCE [LARGE SCALE GENOMIC DNA]</scope>
    <source>
        <strain evidence="3">YNDBR</strain>
        <tissue evidence="3">Leaf</tissue>
    </source>
</reference>